<dbReference type="AlphaFoldDB" id="A0A075HCD2"/>
<dbReference type="PROSITE" id="PS51002">
    <property type="entry name" value="CYTB_NTER"/>
    <property type="match status" value="1"/>
</dbReference>
<name>A0A075HCD2_9EURY</name>
<evidence type="ECO:0000259" key="2">
    <source>
        <dbReference type="PROSITE" id="PS51002"/>
    </source>
</evidence>
<organism evidence="3">
    <name type="scientific">uncultured marine group II/III euryarchaeote KM3_52_A01</name>
    <dbReference type="NCBI Taxonomy" id="1456457"/>
    <lineage>
        <taxon>Archaea</taxon>
        <taxon>Methanobacteriati</taxon>
        <taxon>Methanobacteriota</taxon>
        <taxon>environmental samples</taxon>
    </lineage>
</organism>
<protein>
    <submittedName>
        <fullName evidence="3">Cytochrome b/b6 domain-containing protein</fullName>
    </submittedName>
</protein>
<dbReference type="PANTHER" id="PTHR19271:SF16">
    <property type="entry name" value="CYTOCHROME B"/>
    <property type="match status" value="1"/>
</dbReference>
<feature type="transmembrane region" description="Helical" evidence="1">
    <location>
        <begin position="122"/>
        <end position="150"/>
    </location>
</feature>
<feature type="transmembrane region" description="Helical" evidence="1">
    <location>
        <begin position="213"/>
        <end position="232"/>
    </location>
</feature>
<dbReference type="EMBL" id="KF900917">
    <property type="protein sequence ID" value="AIF11458.1"/>
    <property type="molecule type" value="Genomic_DNA"/>
</dbReference>
<dbReference type="Pfam" id="PF00033">
    <property type="entry name" value="Cytochrome_B"/>
    <property type="match status" value="1"/>
</dbReference>
<keyword evidence="1" id="KW-0472">Membrane</keyword>
<dbReference type="GO" id="GO:0016020">
    <property type="term" value="C:membrane"/>
    <property type="evidence" value="ECO:0007669"/>
    <property type="project" value="InterPro"/>
</dbReference>
<dbReference type="GO" id="GO:0009055">
    <property type="term" value="F:electron transfer activity"/>
    <property type="evidence" value="ECO:0007669"/>
    <property type="project" value="InterPro"/>
</dbReference>
<feature type="domain" description="Cytochrome b/b6 N-terminal region profile" evidence="2">
    <location>
        <begin position="77"/>
        <end position="310"/>
    </location>
</feature>
<feature type="transmembrane region" description="Helical" evidence="1">
    <location>
        <begin position="238"/>
        <end position="259"/>
    </location>
</feature>
<reference evidence="3" key="1">
    <citation type="journal article" date="2014" name="Genome Biol. Evol.">
        <title>Pangenome evidence for extensive interdomain horizontal transfer affecting lineage core and shell genes in uncultured planktonic thaumarchaeota and euryarchaeota.</title>
        <authorList>
            <person name="Deschamps P."/>
            <person name="Zivanovic Y."/>
            <person name="Moreira D."/>
            <person name="Rodriguez-Valera F."/>
            <person name="Lopez-Garcia P."/>
        </authorList>
    </citation>
    <scope>NUCLEOTIDE SEQUENCE</scope>
</reference>
<sequence length="310" mass="35380">MATLLKPLMTSRTGTHTAISDIMIQFWFLWLFIAIVVVLVAFTLRKERDDMPRTDILRAVETSAGSMGLAEKIFLWAFSWLDTRFRIQDYWGMSKDAYHHIHRQMPLTHAEKYKLRIIWYWYPLYCLGGISFLAFVILVITGTVLGLYYVPGGEGTPSPAYLSMEFIMTELPFGYIIRSIHHWTTHFMVAAVFLHMCRVYFTGAYRNPRELNWLIGVALMFFTIFFGFSGYILPWDSLAFGAATIGISMASSTPLIGGWMAKALFAGTTLSGQTVTRMYFLHVFILPVLVTGLILAHLFIVWVQGIAEPH</sequence>
<feature type="transmembrane region" description="Helical" evidence="1">
    <location>
        <begin position="180"/>
        <end position="201"/>
    </location>
</feature>
<keyword evidence="1" id="KW-1133">Transmembrane helix</keyword>
<dbReference type="PANTHER" id="PTHR19271">
    <property type="entry name" value="CYTOCHROME B"/>
    <property type="match status" value="1"/>
</dbReference>
<dbReference type="GO" id="GO:0016491">
    <property type="term" value="F:oxidoreductase activity"/>
    <property type="evidence" value="ECO:0007669"/>
    <property type="project" value="InterPro"/>
</dbReference>
<feature type="transmembrane region" description="Helical" evidence="1">
    <location>
        <begin position="22"/>
        <end position="44"/>
    </location>
</feature>
<proteinExistence type="predicted"/>
<feature type="transmembrane region" description="Helical" evidence="1">
    <location>
        <begin position="279"/>
        <end position="303"/>
    </location>
</feature>
<dbReference type="Gene3D" id="1.20.810.10">
    <property type="entry name" value="Cytochrome Bc1 Complex, Chain C"/>
    <property type="match status" value="1"/>
</dbReference>
<keyword evidence="1" id="KW-0812">Transmembrane</keyword>
<evidence type="ECO:0000256" key="1">
    <source>
        <dbReference type="SAM" id="Phobius"/>
    </source>
</evidence>
<dbReference type="GO" id="GO:0022904">
    <property type="term" value="P:respiratory electron transport chain"/>
    <property type="evidence" value="ECO:0007669"/>
    <property type="project" value="InterPro"/>
</dbReference>
<dbReference type="InterPro" id="IPR016174">
    <property type="entry name" value="Di-haem_cyt_TM"/>
</dbReference>
<accession>A0A075HCD2</accession>
<dbReference type="SUPFAM" id="SSF81342">
    <property type="entry name" value="Transmembrane di-heme cytochromes"/>
    <property type="match status" value="1"/>
</dbReference>
<dbReference type="InterPro" id="IPR027387">
    <property type="entry name" value="Cytb/b6-like_sf"/>
</dbReference>
<evidence type="ECO:0000313" key="3">
    <source>
        <dbReference type="EMBL" id="AIF11458.1"/>
    </source>
</evidence>
<dbReference type="InterPro" id="IPR005797">
    <property type="entry name" value="Cyt_b/b6_N"/>
</dbReference>